<evidence type="ECO:0000313" key="1">
    <source>
        <dbReference type="EMBL" id="KNE95458.1"/>
    </source>
</evidence>
<organism evidence="1 2">
    <name type="scientific">Puccinia striiformis f. sp. tritici PST-78</name>
    <dbReference type="NCBI Taxonomy" id="1165861"/>
    <lineage>
        <taxon>Eukaryota</taxon>
        <taxon>Fungi</taxon>
        <taxon>Dikarya</taxon>
        <taxon>Basidiomycota</taxon>
        <taxon>Pucciniomycotina</taxon>
        <taxon>Pucciniomycetes</taxon>
        <taxon>Pucciniales</taxon>
        <taxon>Pucciniaceae</taxon>
        <taxon>Puccinia</taxon>
    </lineage>
</organism>
<dbReference type="EMBL" id="AJIL01000096">
    <property type="protein sequence ID" value="KNE95458.1"/>
    <property type="molecule type" value="Genomic_DNA"/>
</dbReference>
<evidence type="ECO:0008006" key="3">
    <source>
        <dbReference type="Google" id="ProtNLM"/>
    </source>
</evidence>
<dbReference type="OrthoDB" id="2513953at2759"/>
<name>A0A0L0V857_9BASI</name>
<sequence length="116" mass="12996">MADYEAQTGKTNIPLLMETNFLQWSLRMLAYLRHLALSKYVLEPPLLGLAGAAAAAVATKHAEVVHILMNHIHETVFKTVVTPDIAEDPHAIWESIQSRFASASVNNKGRVWLRFM</sequence>
<dbReference type="Proteomes" id="UP000054564">
    <property type="component" value="Unassembled WGS sequence"/>
</dbReference>
<keyword evidence="2" id="KW-1185">Reference proteome</keyword>
<protein>
    <recommendedName>
        <fullName evidence="3">DUF4219 domain-containing protein</fullName>
    </recommendedName>
</protein>
<evidence type="ECO:0000313" key="2">
    <source>
        <dbReference type="Proteomes" id="UP000054564"/>
    </source>
</evidence>
<dbReference type="AlphaFoldDB" id="A0A0L0V857"/>
<accession>A0A0L0V857</accession>
<reference evidence="2" key="1">
    <citation type="submission" date="2014-03" db="EMBL/GenBank/DDBJ databases">
        <title>The Genome Sequence of Puccinia striiformis f. sp. tritici PST-78.</title>
        <authorList>
            <consortium name="The Broad Institute Genome Sequencing Platform"/>
            <person name="Cuomo C."/>
            <person name="Hulbert S."/>
            <person name="Chen X."/>
            <person name="Walker B."/>
            <person name="Young S.K."/>
            <person name="Zeng Q."/>
            <person name="Gargeya S."/>
            <person name="Fitzgerald M."/>
            <person name="Haas B."/>
            <person name="Abouelleil A."/>
            <person name="Alvarado L."/>
            <person name="Arachchi H.M."/>
            <person name="Berlin A.M."/>
            <person name="Chapman S.B."/>
            <person name="Goldberg J."/>
            <person name="Griggs A."/>
            <person name="Gujja S."/>
            <person name="Hansen M."/>
            <person name="Howarth C."/>
            <person name="Imamovic A."/>
            <person name="Larimer J."/>
            <person name="McCowan C."/>
            <person name="Montmayeur A."/>
            <person name="Murphy C."/>
            <person name="Neiman D."/>
            <person name="Pearson M."/>
            <person name="Priest M."/>
            <person name="Roberts A."/>
            <person name="Saif S."/>
            <person name="Shea T."/>
            <person name="Sisk P."/>
            <person name="Sykes S."/>
            <person name="Wortman J."/>
            <person name="Nusbaum C."/>
            <person name="Birren B."/>
        </authorList>
    </citation>
    <scope>NUCLEOTIDE SEQUENCE [LARGE SCALE GENOMIC DNA]</scope>
    <source>
        <strain evidence="2">race PST-78</strain>
    </source>
</reference>
<proteinExistence type="predicted"/>
<gene>
    <name evidence="1" type="ORF">PSTG_11170</name>
</gene>
<comment type="caution">
    <text evidence="1">The sequence shown here is derived from an EMBL/GenBank/DDBJ whole genome shotgun (WGS) entry which is preliminary data.</text>
</comment>